<dbReference type="InterPro" id="IPR036691">
    <property type="entry name" value="Endo/exonu/phosph_ase_sf"/>
</dbReference>
<dbReference type="PANTHER" id="PTHR14859">
    <property type="entry name" value="CALCOFLUOR WHITE HYPERSENSITIVE PROTEIN PRECURSOR"/>
    <property type="match status" value="1"/>
</dbReference>
<dbReference type="SUPFAM" id="SSF56219">
    <property type="entry name" value="DNase I-like"/>
    <property type="match status" value="1"/>
</dbReference>
<dbReference type="AlphaFoldDB" id="A0A812B4A4"/>
<sequence length="361" mass="42007">MFNWEIRKLRVVEMIKETNPDIIAFQEVRMDAVGVRSQLLELQDMLADYHWMVVQPANEVQKMKHTYWKGWEREGIGMLSKLAIIKSTTISIPYMSGPDTNQRIALHAIIGEEEETAVNVLTVHFSYDRQQQCNNAARIMNYISEKHLDNVILLGDFNTYSDFEWPLRIFTDKSLKPVNLCYDMVMPEAKRPKIIFSDVWQSKPKQTASGLTFSNMPTPGYESRPDRILVSKHFQIVSSSLLGNGIIYREKFKYNIYWNRLRLVISSSYNSFRGIYGYSCIQDCGPRGSCRCGFRVLQRLFPFIKSPMPCLLFCFFINLIFLTLASYIFSSSLYTVFQVMAEEFYPSDHLMLTSKLELKSH</sequence>
<name>A0A812B4A4_ACAPH</name>
<keyword evidence="4" id="KW-1185">Reference proteome</keyword>
<dbReference type="Gene3D" id="3.60.10.10">
    <property type="entry name" value="Endonuclease/exonuclease/phosphatase"/>
    <property type="match status" value="1"/>
</dbReference>
<dbReference type="InterPro" id="IPR005135">
    <property type="entry name" value="Endo/exonuclease/phosphatase"/>
</dbReference>
<dbReference type="PANTHER" id="PTHR14859:SF16">
    <property type="entry name" value="ENDONUCLEASE_EXONUCLEASE_PHOSPHATASE DOMAIN-CONTAINING PROTEIN"/>
    <property type="match status" value="1"/>
</dbReference>
<evidence type="ECO:0000313" key="4">
    <source>
        <dbReference type="Proteomes" id="UP000597762"/>
    </source>
</evidence>
<proteinExistence type="predicted"/>
<comment type="caution">
    <text evidence="3">The sequence shown here is derived from an EMBL/GenBank/DDBJ whole genome shotgun (WGS) entry which is preliminary data.</text>
</comment>
<dbReference type="GO" id="GO:0003824">
    <property type="term" value="F:catalytic activity"/>
    <property type="evidence" value="ECO:0007669"/>
    <property type="project" value="InterPro"/>
</dbReference>
<dbReference type="GO" id="GO:0005783">
    <property type="term" value="C:endoplasmic reticulum"/>
    <property type="evidence" value="ECO:0007669"/>
    <property type="project" value="TreeGrafter"/>
</dbReference>
<dbReference type="GO" id="GO:0006506">
    <property type="term" value="P:GPI anchor biosynthetic process"/>
    <property type="evidence" value="ECO:0007669"/>
    <property type="project" value="TreeGrafter"/>
</dbReference>
<gene>
    <name evidence="3" type="ORF">SPHA_9562</name>
</gene>
<dbReference type="GO" id="GO:0016020">
    <property type="term" value="C:membrane"/>
    <property type="evidence" value="ECO:0007669"/>
    <property type="project" value="GOC"/>
</dbReference>
<feature type="transmembrane region" description="Helical" evidence="1">
    <location>
        <begin position="308"/>
        <end position="329"/>
    </location>
</feature>
<dbReference type="OrthoDB" id="387657at2759"/>
<keyword evidence="1" id="KW-0812">Transmembrane</keyword>
<dbReference type="EMBL" id="CAHIKZ030000305">
    <property type="protein sequence ID" value="CAE1167703.1"/>
    <property type="molecule type" value="Genomic_DNA"/>
</dbReference>
<evidence type="ECO:0000313" key="3">
    <source>
        <dbReference type="EMBL" id="CAE1167703.1"/>
    </source>
</evidence>
<dbReference type="Proteomes" id="UP000597762">
    <property type="component" value="Unassembled WGS sequence"/>
</dbReference>
<evidence type="ECO:0000256" key="1">
    <source>
        <dbReference type="SAM" id="Phobius"/>
    </source>
</evidence>
<protein>
    <recommendedName>
        <fullName evidence="2">Endonuclease/exonuclease/phosphatase domain-containing protein</fullName>
    </recommendedName>
</protein>
<feature type="domain" description="Endonuclease/exonuclease/phosphatase" evidence="2">
    <location>
        <begin position="4"/>
        <end position="244"/>
    </location>
</feature>
<keyword evidence="1" id="KW-1133">Transmembrane helix</keyword>
<accession>A0A812B4A4</accession>
<organism evidence="3 4">
    <name type="scientific">Acanthosepion pharaonis</name>
    <name type="common">Pharaoh cuttlefish</name>
    <name type="synonym">Sepia pharaonis</name>
    <dbReference type="NCBI Taxonomy" id="158019"/>
    <lineage>
        <taxon>Eukaryota</taxon>
        <taxon>Metazoa</taxon>
        <taxon>Spiralia</taxon>
        <taxon>Lophotrochozoa</taxon>
        <taxon>Mollusca</taxon>
        <taxon>Cephalopoda</taxon>
        <taxon>Coleoidea</taxon>
        <taxon>Decapodiformes</taxon>
        <taxon>Sepiida</taxon>
        <taxon>Sepiina</taxon>
        <taxon>Sepiidae</taxon>
        <taxon>Acanthosepion</taxon>
    </lineage>
</organism>
<reference evidence="3" key="1">
    <citation type="submission" date="2021-01" db="EMBL/GenBank/DDBJ databases">
        <authorList>
            <person name="Li R."/>
            <person name="Bekaert M."/>
        </authorList>
    </citation>
    <scope>NUCLEOTIDE SEQUENCE</scope>
    <source>
        <strain evidence="3">Farmed</strain>
    </source>
</reference>
<keyword evidence="1" id="KW-0472">Membrane</keyword>
<dbReference type="InterPro" id="IPR051916">
    <property type="entry name" value="GPI-anchor_lipid_remodeler"/>
</dbReference>
<evidence type="ECO:0000259" key="2">
    <source>
        <dbReference type="Pfam" id="PF03372"/>
    </source>
</evidence>
<dbReference type="Pfam" id="PF03372">
    <property type="entry name" value="Exo_endo_phos"/>
    <property type="match status" value="1"/>
</dbReference>